<dbReference type="AlphaFoldDB" id="A0AA38VWM4"/>
<gene>
    <name evidence="4" type="ORF">NKR23_g979</name>
</gene>
<comment type="caution">
    <text evidence="4">The sequence shown here is derived from an EMBL/GenBank/DDBJ whole genome shotgun (WGS) entry which is preliminary data.</text>
</comment>
<dbReference type="PANTHER" id="PTHR31001">
    <property type="entry name" value="UNCHARACTERIZED TRANSCRIPTIONAL REGULATORY PROTEIN"/>
    <property type="match status" value="1"/>
</dbReference>
<evidence type="ECO:0000256" key="3">
    <source>
        <dbReference type="SAM" id="MobiDB-lite"/>
    </source>
</evidence>
<feature type="region of interest" description="Disordered" evidence="3">
    <location>
        <begin position="52"/>
        <end position="82"/>
    </location>
</feature>
<dbReference type="Proteomes" id="UP001174694">
    <property type="component" value="Unassembled WGS sequence"/>
</dbReference>
<keyword evidence="2" id="KW-0539">Nucleus</keyword>
<name>A0AA38VWM4_9PEZI</name>
<feature type="region of interest" description="Disordered" evidence="3">
    <location>
        <begin position="335"/>
        <end position="366"/>
    </location>
</feature>
<protein>
    <recommendedName>
        <fullName evidence="6">Transcription factor domain-containing protein</fullName>
    </recommendedName>
</protein>
<evidence type="ECO:0000256" key="2">
    <source>
        <dbReference type="ARBA" id="ARBA00023242"/>
    </source>
</evidence>
<keyword evidence="5" id="KW-1185">Reference proteome</keyword>
<comment type="subcellular location">
    <subcellularLocation>
        <location evidence="1">Nucleus</location>
    </subcellularLocation>
</comment>
<evidence type="ECO:0008006" key="6">
    <source>
        <dbReference type="Google" id="ProtNLM"/>
    </source>
</evidence>
<reference evidence="4" key="1">
    <citation type="submission" date="2022-07" db="EMBL/GenBank/DDBJ databases">
        <title>Fungi with potential for degradation of polypropylene.</title>
        <authorList>
            <person name="Gostincar C."/>
        </authorList>
    </citation>
    <scope>NUCLEOTIDE SEQUENCE</scope>
    <source>
        <strain evidence="4">EXF-13308</strain>
    </source>
</reference>
<sequence>MGRELGLHRIDHPHGPPTFDPIQAEVGRRTWWHLAATDWFLAARYSGPNEGVYQTDPRRMTVKRPCNADDDDLSRGDYSGKPSDQATVMSYFLQRLRLAEISRDLVDRNLLSASIPGMLSYDALLEADNELEAFSNGIPSFFRLRRDDASTLDVLGGGTARSMIMQRYFINSLFQTQRCRLHLPYLARAATDPTHTFSRTACVRAARLIIQAELYLEREKIPFAETRLKLTGALYGVFIASIALLVDLCLSGAASQQEIRRGEVGEAIRILEDAARQSDVAAALLQSMIEILRKNGAAVPGTGSPIEQKMPGGADRAASLGWSFDAPVSAPAINEKLPSSRRAERDGVPAGEVSEEEERPADGLDLMGTDPDGVGLASYFDGLAQSWGDGMGVDDTAWNTMLSELETSFL</sequence>
<dbReference type="InterPro" id="IPR050613">
    <property type="entry name" value="Sec_Metabolite_Reg"/>
</dbReference>
<dbReference type="CDD" id="cd12148">
    <property type="entry name" value="fungal_TF_MHR"/>
    <property type="match status" value="1"/>
</dbReference>
<dbReference type="PANTHER" id="PTHR31001:SF90">
    <property type="entry name" value="CENTROMERE DNA-BINDING PROTEIN COMPLEX CBF3 SUBUNIT B"/>
    <property type="match status" value="1"/>
</dbReference>
<dbReference type="GO" id="GO:0005634">
    <property type="term" value="C:nucleus"/>
    <property type="evidence" value="ECO:0007669"/>
    <property type="project" value="UniProtKB-SubCell"/>
</dbReference>
<evidence type="ECO:0000313" key="5">
    <source>
        <dbReference type="Proteomes" id="UP001174694"/>
    </source>
</evidence>
<proteinExistence type="predicted"/>
<dbReference type="EMBL" id="JANBVO010000002">
    <property type="protein sequence ID" value="KAJ9156579.1"/>
    <property type="molecule type" value="Genomic_DNA"/>
</dbReference>
<evidence type="ECO:0000313" key="4">
    <source>
        <dbReference type="EMBL" id="KAJ9156579.1"/>
    </source>
</evidence>
<evidence type="ECO:0000256" key="1">
    <source>
        <dbReference type="ARBA" id="ARBA00004123"/>
    </source>
</evidence>
<organism evidence="4 5">
    <name type="scientific">Pleurostoma richardsiae</name>
    <dbReference type="NCBI Taxonomy" id="41990"/>
    <lineage>
        <taxon>Eukaryota</taxon>
        <taxon>Fungi</taxon>
        <taxon>Dikarya</taxon>
        <taxon>Ascomycota</taxon>
        <taxon>Pezizomycotina</taxon>
        <taxon>Sordariomycetes</taxon>
        <taxon>Sordariomycetidae</taxon>
        <taxon>Calosphaeriales</taxon>
        <taxon>Pleurostomataceae</taxon>
        <taxon>Pleurostoma</taxon>
    </lineage>
</organism>
<accession>A0AA38VWM4</accession>